<evidence type="ECO:0000313" key="1">
    <source>
        <dbReference type="Proteomes" id="UP000887565"/>
    </source>
</evidence>
<dbReference type="WBParaSite" id="nRc.2.0.1.t06013-RA">
    <property type="protein sequence ID" value="nRc.2.0.1.t06013-RA"/>
    <property type="gene ID" value="nRc.2.0.1.g06013"/>
</dbReference>
<dbReference type="AlphaFoldDB" id="A0A915HX60"/>
<protein>
    <submittedName>
        <fullName evidence="2">Uncharacterized protein</fullName>
    </submittedName>
</protein>
<name>A0A915HX60_ROMCU</name>
<dbReference type="Proteomes" id="UP000887565">
    <property type="component" value="Unplaced"/>
</dbReference>
<sequence>MSSQKAITYSCSMARISSLAAVISFSEHLGTMTKLPSYHFDVFDARYFIAATNTRIRSIARPRRFPESFGAVPRSSLVELESMEKEKSWKDKN</sequence>
<accession>A0A915HX60</accession>
<keyword evidence="1" id="KW-1185">Reference proteome</keyword>
<evidence type="ECO:0000313" key="2">
    <source>
        <dbReference type="WBParaSite" id="nRc.2.0.1.t06013-RA"/>
    </source>
</evidence>
<reference evidence="2" key="1">
    <citation type="submission" date="2022-11" db="UniProtKB">
        <authorList>
            <consortium name="WormBaseParasite"/>
        </authorList>
    </citation>
    <scope>IDENTIFICATION</scope>
</reference>
<proteinExistence type="predicted"/>
<organism evidence="1 2">
    <name type="scientific">Romanomermis culicivorax</name>
    <name type="common">Nematode worm</name>
    <dbReference type="NCBI Taxonomy" id="13658"/>
    <lineage>
        <taxon>Eukaryota</taxon>
        <taxon>Metazoa</taxon>
        <taxon>Ecdysozoa</taxon>
        <taxon>Nematoda</taxon>
        <taxon>Enoplea</taxon>
        <taxon>Dorylaimia</taxon>
        <taxon>Mermithida</taxon>
        <taxon>Mermithoidea</taxon>
        <taxon>Mermithidae</taxon>
        <taxon>Romanomermis</taxon>
    </lineage>
</organism>